<evidence type="ECO:0000256" key="4">
    <source>
        <dbReference type="ARBA" id="ARBA00022525"/>
    </source>
</evidence>
<dbReference type="GO" id="GO:0005615">
    <property type="term" value="C:extracellular space"/>
    <property type="evidence" value="ECO:0007669"/>
    <property type="project" value="UniProtKB-KW"/>
</dbReference>
<dbReference type="CDD" id="cd13763">
    <property type="entry name" value="TGF_beta_BMP3_like"/>
    <property type="match status" value="1"/>
</dbReference>
<evidence type="ECO:0000256" key="6">
    <source>
        <dbReference type="ARBA" id="ARBA00022729"/>
    </source>
</evidence>
<evidence type="ECO:0000259" key="13">
    <source>
        <dbReference type="PROSITE" id="PS51362"/>
    </source>
</evidence>
<dbReference type="Proteomes" id="UP000683360">
    <property type="component" value="Unassembled WGS sequence"/>
</dbReference>
<feature type="region of interest" description="Disordered" evidence="11">
    <location>
        <begin position="323"/>
        <end position="342"/>
    </location>
</feature>
<keyword evidence="7 10" id="KW-0339">Growth factor</keyword>
<dbReference type="Pfam" id="PF00688">
    <property type="entry name" value="TGFb_propeptide"/>
    <property type="match status" value="1"/>
</dbReference>
<evidence type="ECO:0000313" key="15">
    <source>
        <dbReference type="Proteomes" id="UP000683360"/>
    </source>
</evidence>
<dbReference type="FunFam" id="2.10.90.10:FF:000008">
    <property type="entry name" value="Bone morphogenetic protein 3"/>
    <property type="match status" value="1"/>
</dbReference>
<evidence type="ECO:0000256" key="5">
    <source>
        <dbReference type="ARBA" id="ARBA00022685"/>
    </source>
</evidence>
<comment type="subcellular location">
    <subcellularLocation>
        <location evidence="1">Secreted</location>
    </subcellularLocation>
</comment>
<evidence type="ECO:0000256" key="7">
    <source>
        <dbReference type="ARBA" id="ARBA00023030"/>
    </source>
</evidence>
<dbReference type="InterPro" id="IPR029034">
    <property type="entry name" value="Cystine-knot_cytokine"/>
</dbReference>
<dbReference type="SUPFAM" id="SSF57501">
    <property type="entry name" value="Cystine-knot cytokines"/>
    <property type="match status" value="1"/>
</dbReference>
<feature type="compositionally biased region" description="Basic residues" evidence="11">
    <location>
        <begin position="362"/>
        <end position="381"/>
    </location>
</feature>
<dbReference type="AlphaFoldDB" id="A0A8S3SP10"/>
<evidence type="ECO:0000256" key="11">
    <source>
        <dbReference type="SAM" id="MobiDB-lite"/>
    </source>
</evidence>
<feature type="region of interest" description="Disordered" evidence="11">
    <location>
        <begin position="347"/>
        <end position="381"/>
    </location>
</feature>
<dbReference type="OrthoDB" id="5987191at2759"/>
<dbReference type="Gene3D" id="2.10.90.10">
    <property type="entry name" value="Cystine-knot cytokines"/>
    <property type="match status" value="1"/>
</dbReference>
<evidence type="ECO:0000256" key="2">
    <source>
        <dbReference type="ARBA" id="ARBA00006656"/>
    </source>
</evidence>
<dbReference type="GO" id="GO:0005125">
    <property type="term" value="F:cytokine activity"/>
    <property type="evidence" value="ECO:0007669"/>
    <property type="project" value="UniProtKB-KW"/>
</dbReference>
<keyword evidence="4" id="KW-0964">Secreted</keyword>
<evidence type="ECO:0000256" key="3">
    <source>
        <dbReference type="ARBA" id="ARBA00022514"/>
    </source>
</evidence>
<dbReference type="PANTHER" id="PTHR11848:SF270">
    <property type="entry name" value="BONE MORPHOGENETIC PROTEIN 3-LIKE"/>
    <property type="match status" value="1"/>
</dbReference>
<feature type="domain" description="TGF-beta family profile" evidence="13">
    <location>
        <begin position="378"/>
        <end position="509"/>
    </location>
</feature>
<keyword evidence="3" id="KW-0202">Cytokine</keyword>
<dbReference type="SMART" id="SM00204">
    <property type="entry name" value="TGFB"/>
    <property type="match status" value="1"/>
</dbReference>
<dbReference type="InterPro" id="IPR015615">
    <property type="entry name" value="TGF-beta-rel"/>
</dbReference>
<keyword evidence="5" id="KW-0165">Cleavage on pair of basic residues</keyword>
<keyword evidence="9" id="KW-0325">Glycoprotein</keyword>
<accession>A0A8S3SP10</accession>
<dbReference type="Pfam" id="PF00019">
    <property type="entry name" value="TGF_beta"/>
    <property type="match status" value="1"/>
</dbReference>
<sequence length="509" mass="58955">MKILLLKLTILFSISTLTRSSKQEKIVVNGNKNVVMHETFRTLLGFSDSPKYKGKLLPHPGKIENEAPKYMMDLYERFKNNQIAKGQLLGNTVRSIQADIVELNGEPMFLFNLSSVVRTERVLSAEIHLYKRKQKKQTLPKKLDNSRRKQKKMNWSKHHDINVKMYEIAPHYMAENGKITMRVESFGWQWYDVTNSILSCLAARRDIPHLFALNFVLEKRHGKVKHLNLRKFIRQHSKPFLIIYSNDTQSISLDSFKENAPTDVVLETGNLTPTTELPTAESTTGSGNEKKNKTETPLDSNRSKRSIFTNEIPEDPADYEKINRRYNLPQTHPNILKTRSESRIKIKDSMLIPYPSKDNIRKNKRRKQRRRKNKKRKNRRRNKLFFPKEWDNYHPNSASVENTENLCGRKKLVVDFADIGWGDWIISPKSFDAHYCAGSCPFPLTKRLRPSNHATIQSMVHAIGIYKDVPAPCCVPDSMSSVTLLYFDESRNVVLKNYPSMTVNSCACR</sequence>
<organism evidence="14 15">
    <name type="scientific">Mytilus edulis</name>
    <name type="common">Blue mussel</name>
    <dbReference type="NCBI Taxonomy" id="6550"/>
    <lineage>
        <taxon>Eukaryota</taxon>
        <taxon>Metazoa</taxon>
        <taxon>Spiralia</taxon>
        <taxon>Lophotrochozoa</taxon>
        <taxon>Mollusca</taxon>
        <taxon>Bivalvia</taxon>
        <taxon>Autobranchia</taxon>
        <taxon>Pteriomorphia</taxon>
        <taxon>Mytilida</taxon>
        <taxon>Mytiloidea</taxon>
        <taxon>Mytilidae</taxon>
        <taxon>Mytilinae</taxon>
        <taxon>Mytilus</taxon>
    </lineage>
</organism>
<evidence type="ECO:0000256" key="9">
    <source>
        <dbReference type="ARBA" id="ARBA00023180"/>
    </source>
</evidence>
<evidence type="ECO:0000256" key="12">
    <source>
        <dbReference type="SAM" id="SignalP"/>
    </source>
</evidence>
<keyword evidence="15" id="KW-1185">Reference proteome</keyword>
<feature type="chain" id="PRO_5035801800" evidence="12">
    <location>
        <begin position="21"/>
        <end position="509"/>
    </location>
</feature>
<evidence type="ECO:0000256" key="1">
    <source>
        <dbReference type="ARBA" id="ARBA00004613"/>
    </source>
</evidence>
<feature type="region of interest" description="Disordered" evidence="11">
    <location>
        <begin position="268"/>
        <end position="314"/>
    </location>
</feature>
<name>A0A8S3SP10_MYTED</name>
<reference evidence="14" key="1">
    <citation type="submission" date="2021-03" db="EMBL/GenBank/DDBJ databases">
        <authorList>
            <person name="Bekaert M."/>
        </authorList>
    </citation>
    <scope>NUCLEOTIDE SEQUENCE</scope>
</reference>
<comment type="caution">
    <text evidence="14">The sequence shown here is derived from an EMBL/GenBank/DDBJ whole genome shotgun (WGS) entry which is preliminary data.</text>
</comment>
<feature type="signal peptide" evidence="12">
    <location>
        <begin position="1"/>
        <end position="20"/>
    </location>
</feature>
<keyword evidence="6 12" id="KW-0732">Signal</keyword>
<evidence type="ECO:0000313" key="14">
    <source>
        <dbReference type="EMBL" id="CAG2218645.1"/>
    </source>
</evidence>
<dbReference type="PROSITE" id="PS00250">
    <property type="entry name" value="TGF_BETA_1"/>
    <property type="match status" value="1"/>
</dbReference>
<comment type="similarity">
    <text evidence="2 10">Belongs to the TGF-beta family.</text>
</comment>
<evidence type="ECO:0000256" key="10">
    <source>
        <dbReference type="RuleBase" id="RU000354"/>
    </source>
</evidence>
<proteinExistence type="inferred from homology"/>
<dbReference type="EMBL" id="CAJPWZ010001605">
    <property type="protein sequence ID" value="CAG2218645.1"/>
    <property type="molecule type" value="Genomic_DNA"/>
</dbReference>
<dbReference type="GO" id="GO:0008083">
    <property type="term" value="F:growth factor activity"/>
    <property type="evidence" value="ECO:0007669"/>
    <property type="project" value="UniProtKB-KW"/>
</dbReference>
<dbReference type="InterPro" id="IPR001839">
    <property type="entry name" value="TGF-b_C"/>
</dbReference>
<keyword evidence="8" id="KW-1015">Disulfide bond</keyword>
<gene>
    <name evidence="14" type="ORF">MEDL_32272</name>
</gene>
<evidence type="ECO:0000256" key="8">
    <source>
        <dbReference type="ARBA" id="ARBA00023157"/>
    </source>
</evidence>
<protein>
    <submittedName>
        <fullName evidence="14">BMP3</fullName>
    </submittedName>
</protein>
<dbReference type="InterPro" id="IPR001111">
    <property type="entry name" value="TGF-b_propeptide"/>
</dbReference>
<dbReference type="InterPro" id="IPR017948">
    <property type="entry name" value="TGFb_CS"/>
</dbReference>
<dbReference type="PROSITE" id="PS51362">
    <property type="entry name" value="TGF_BETA_2"/>
    <property type="match status" value="1"/>
</dbReference>
<feature type="compositionally biased region" description="Polar residues" evidence="11">
    <location>
        <begin position="269"/>
        <end position="287"/>
    </location>
</feature>
<dbReference type="PANTHER" id="PTHR11848">
    <property type="entry name" value="TGF-BETA FAMILY"/>
    <property type="match status" value="1"/>
</dbReference>